<dbReference type="Proteomes" id="UP000604825">
    <property type="component" value="Unassembled WGS sequence"/>
</dbReference>
<proteinExistence type="predicted"/>
<gene>
    <name evidence="1" type="ORF">NCGR_LOCUS5188</name>
</gene>
<keyword evidence="2" id="KW-1185">Reference proteome</keyword>
<dbReference type="AlphaFoldDB" id="A0A811MKS0"/>
<name>A0A811MKS0_9POAL</name>
<reference evidence="1" key="1">
    <citation type="submission" date="2020-10" db="EMBL/GenBank/DDBJ databases">
        <authorList>
            <person name="Han B."/>
            <person name="Lu T."/>
            <person name="Zhao Q."/>
            <person name="Huang X."/>
            <person name="Zhao Y."/>
        </authorList>
    </citation>
    <scope>NUCLEOTIDE SEQUENCE</scope>
</reference>
<dbReference type="EMBL" id="CAJGYO010000001">
    <property type="protein sequence ID" value="CAD6207690.1"/>
    <property type="molecule type" value="Genomic_DNA"/>
</dbReference>
<protein>
    <submittedName>
        <fullName evidence="1">Uncharacterized protein</fullName>
    </submittedName>
</protein>
<organism evidence="1 2">
    <name type="scientific">Miscanthus lutarioriparius</name>
    <dbReference type="NCBI Taxonomy" id="422564"/>
    <lineage>
        <taxon>Eukaryota</taxon>
        <taxon>Viridiplantae</taxon>
        <taxon>Streptophyta</taxon>
        <taxon>Embryophyta</taxon>
        <taxon>Tracheophyta</taxon>
        <taxon>Spermatophyta</taxon>
        <taxon>Magnoliopsida</taxon>
        <taxon>Liliopsida</taxon>
        <taxon>Poales</taxon>
        <taxon>Poaceae</taxon>
        <taxon>PACMAD clade</taxon>
        <taxon>Panicoideae</taxon>
        <taxon>Andropogonodae</taxon>
        <taxon>Andropogoneae</taxon>
        <taxon>Saccharinae</taxon>
        <taxon>Miscanthus</taxon>
    </lineage>
</organism>
<evidence type="ECO:0000313" key="1">
    <source>
        <dbReference type="EMBL" id="CAD6207690.1"/>
    </source>
</evidence>
<comment type="caution">
    <text evidence="1">The sequence shown here is derived from an EMBL/GenBank/DDBJ whole genome shotgun (WGS) entry which is preliminary data.</text>
</comment>
<evidence type="ECO:0000313" key="2">
    <source>
        <dbReference type="Proteomes" id="UP000604825"/>
    </source>
</evidence>
<dbReference type="OrthoDB" id="10567229at2759"/>
<sequence length="78" mass="8449">MRSGASMSINFVHQAPYENLPEGRIAYVMSFEVGAVLEDAAWQAPEYCFTKDGGLAAETTTKISDGHHGSSFIPRSVL</sequence>
<accession>A0A811MKS0</accession>